<name>A0A413H2X0_9BACE</name>
<comment type="caution">
    <text evidence="9">The sequence shown here is derived from an EMBL/GenBank/DDBJ whole genome shotgun (WGS) entry which is preliminary data.</text>
</comment>
<comment type="similarity">
    <text evidence="2 7">Belongs to the glycosyl hydrolase 43 family.</text>
</comment>
<evidence type="ECO:0000256" key="8">
    <source>
        <dbReference type="SAM" id="SignalP"/>
    </source>
</evidence>
<comment type="pathway">
    <text evidence="1">Glycan metabolism; L-arabinan degradation.</text>
</comment>
<dbReference type="SUPFAM" id="SSF75005">
    <property type="entry name" value="Arabinanase/levansucrase/invertase"/>
    <property type="match status" value="1"/>
</dbReference>
<evidence type="ECO:0000313" key="9">
    <source>
        <dbReference type="EMBL" id="RGX77731.1"/>
    </source>
</evidence>
<evidence type="ECO:0000256" key="2">
    <source>
        <dbReference type="ARBA" id="ARBA00009865"/>
    </source>
</evidence>
<evidence type="ECO:0000256" key="1">
    <source>
        <dbReference type="ARBA" id="ARBA00004834"/>
    </source>
</evidence>
<dbReference type="Proteomes" id="UP000286075">
    <property type="component" value="Unassembled WGS sequence"/>
</dbReference>
<dbReference type="GO" id="GO:0004553">
    <property type="term" value="F:hydrolase activity, hydrolyzing O-glycosyl compounds"/>
    <property type="evidence" value="ECO:0007669"/>
    <property type="project" value="InterPro"/>
</dbReference>
<dbReference type="CDD" id="cd18616">
    <property type="entry name" value="GH43_ABN-like"/>
    <property type="match status" value="1"/>
</dbReference>
<dbReference type="PROSITE" id="PS51257">
    <property type="entry name" value="PROKAR_LIPOPROTEIN"/>
    <property type="match status" value="1"/>
</dbReference>
<feature type="site" description="Important for catalytic activity, responsible for pKa modulation of the active site Glu and correct orientation of both the proton donor and substrate" evidence="6">
    <location>
        <position position="162"/>
    </location>
</feature>
<dbReference type="InterPro" id="IPR006710">
    <property type="entry name" value="Glyco_hydro_43"/>
</dbReference>
<feature type="active site" description="Proton donor" evidence="5">
    <location>
        <position position="214"/>
    </location>
</feature>
<dbReference type="InterPro" id="IPR050727">
    <property type="entry name" value="GH43_arabinanases"/>
</dbReference>
<gene>
    <name evidence="9" type="ORF">DXA68_14170</name>
</gene>
<feature type="active site" description="Proton acceptor" evidence="5">
    <location>
        <position position="45"/>
    </location>
</feature>
<dbReference type="GO" id="GO:0005975">
    <property type="term" value="P:carbohydrate metabolic process"/>
    <property type="evidence" value="ECO:0007669"/>
    <property type="project" value="InterPro"/>
</dbReference>
<organism evidence="9 10">
    <name type="scientific">Bacteroides stercorirosoris</name>
    <dbReference type="NCBI Taxonomy" id="871324"/>
    <lineage>
        <taxon>Bacteria</taxon>
        <taxon>Pseudomonadati</taxon>
        <taxon>Bacteroidota</taxon>
        <taxon>Bacteroidia</taxon>
        <taxon>Bacteroidales</taxon>
        <taxon>Bacteroidaceae</taxon>
        <taxon>Bacteroides</taxon>
    </lineage>
</organism>
<evidence type="ECO:0000256" key="4">
    <source>
        <dbReference type="ARBA" id="ARBA00023295"/>
    </source>
</evidence>
<keyword evidence="8" id="KW-0732">Signal</keyword>
<feature type="chain" id="PRO_5019448774" evidence="8">
    <location>
        <begin position="21"/>
        <end position="343"/>
    </location>
</feature>
<dbReference type="OrthoDB" id="9801455at2"/>
<accession>A0A413H2X0</accession>
<dbReference type="InterPro" id="IPR023296">
    <property type="entry name" value="Glyco_hydro_beta-prop_sf"/>
</dbReference>
<evidence type="ECO:0000256" key="3">
    <source>
        <dbReference type="ARBA" id="ARBA00022801"/>
    </source>
</evidence>
<proteinExistence type="inferred from homology"/>
<reference evidence="9 10" key="1">
    <citation type="submission" date="2018-08" db="EMBL/GenBank/DDBJ databases">
        <title>A genome reference for cultivated species of the human gut microbiota.</title>
        <authorList>
            <person name="Zou Y."/>
            <person name="Xue W."/>
            <person name="Luo G."/>
        </authorList>
    </citation>
    <scope>NUCLEOTIDE SEQUENCE [LARGE SCALE GENOMIC DNA]</scope>
    <source>
        <strain evidence="9 10">OF03-9BH</strain>
    </source>
</reference>
<dbReference type="RefSeq" id="WP_117987835.1">
    <property type="nucleotide sequence ID" value="NZ_CABMFG010000023.1"/>
</dbReference>
<dbReference type="Gene3D" id="2.115.10.20">
    <property type="entry name" value="Glycosyl hydrolase domain, family 43"/>
    <property type="match status" value="1"/>
</dbReference>
<protein>
    <submittedName>
        <fullName evidence="9">Arabinan endo-1,5-alpha-L-arabinosidase</fullName>
    </submittedName>
</protein>
<evidence type="ECO:0000256" key="5">
    <source>
        <dbReference type="PIRSR" id="PIRSR606710-1"/>
    </source>
</evidence>
<dbReference type="Pfam" id="PF04616">
    <property type="entry name" value="Glyco_hydro_43"/>
    <property type="match status" value="1"/>
</dbReference>
<keyword evidence="4 7" id="KW-0326">Glycosidase</keyword>
<dbReference type="AlphaFoldDB" id="A0A413H2X0"/>
<dbReference type="PANTHER" id="PTHR43301">
    <property type="entry name" value="ARABINAN ENDO-1,5-ALPHA-L-ARABINOSIDASE"/>
    <property type="match status" value="1"/>
</dbReference>
<keyword evidence="3 7" id="KW-0378">Hydrolase</keyword>
<evidence type="ECO:0000313" key="10">
    <source>
        <dbReference type="Proteomes" id="UP000286075"/>
    </source>
</evidence>
<evidence type="ECO:0000256" key="7">
    <source>
        <dbReference type="RuleBase" id="RU361187"/>
    </source>
</evidence>
<evidence type="ECO:0000256" key="6">
    <source>
        <dbReference type="PIRSR" id="PIRSR606710-2"/>
    </source>
</evidence>
<sequence>MRSKYILFALALTGALASCSDDDNNKKPIYNNPYSNPLTNYSAADPTVWKENDHSFYVYATNTSVIRKSTDLIHWTDGGKMFEKKPSFVTESGAAVWAPDIEKIGDKYILYYAMSAMGKPASAGIGIASADSPEGPFSLDISVDGKGKLFTSNEIDVRNSIDPCFFEDNGQKWLVWGSFNGLYAVKLNADGTRVYPDLATAKKERVQVAGTAFEAPYIHKRGDYYYMFASVGSCCNSMLSTYTTVVGRSTSFLGPYVNKNGESMLDNKYEVLIRANDRFVGPGHNSEIVTDSEGNEWMLYHSYDRHTPSKGRYLMIDRIVWENDWPKIVGDSPSTEAEAPVCK</sequence>
<dbReference type="PANTHER" id="PTHR43301:SF3">
    <property type="entry name" value="ARABINAN ENDO-1,5-ALPHA-L-ARABINOSIDASE A-RELATED"/>
    <property type="match status" value="1"/>
</dbReference>
<dbReference type="EMBL" id="QSCF01000023">
    <property type="protein sequence ID" value="RGX77731.1"/>
    <property type="molecule type" value="Genomic_DNA"/>
</dbReference>
<feature type="signal peptide" evidence="8">
    <location>
        <begin position="1"/>
        <end position="20"/>
    </location>
</feature>